<keyword evidence="3" id="KW-0812">Transmembrane</keyword>
<dbReference type="EMBL" id="JAHLFN010000016">
    <property type="protein sequence ID" value="MBU3841755.1"/>
    <property type="molecule type" value="Genomic_DNA"/>
</dbReference>
<dbReference type="SUPFAM" id="SSF46565">
    <property type="entry name" value="Chaperone J-domain"/>
    <property type="match status" value="1"/>
</dbReference>
<feature type="transmembrane region" description="Helical" evidence="3">
    <location>
        <begin position="727"/>
        <end position="747"/>
    </location>
</feature>
<evidence type="ECO:0000259" key="4">
    <source>
        <dbReference type="PROSITE" id="PS50076"/>
    </source>
</evidence>
<evidence type="ECO:0000313" key="5">
    <source>
        <dbReference type="EMBL" id="MBU3841755.1"/>
    </source>
</evidence>
<reference evidence="5" key="2">
    <citation type="submission" date="2021-04" db="EMBL/GenBank/DDBJ databases">
        <authorList>
            <person name="Gilroy R."/>
        </authorList>
    </citation>
    <scope>NUCLEOTIDE SEQUENCE</scope>
    <source>
        <strain evidence="5">A6-441</strain>
    </source>
</reference>
<dbReference type="InterPro" id="IPR001623">
    <property type="entry name" value="DnaJ_domain"/>
</dbReference>
<dbReference type="InterPro" id="IPR036869">
    <property type="entry name" value="J_dom_sf"/>
</dbReference>
<gene>
    <name evidence="5" type="ORF">IAA47_01945</name>
</gene>
<feature type="domain" description="J" evidence="4">
    <location>
        <begin position="5"/>
        <end position="83"/>
    </location>
</feature>
<dbReference type="PANTHER" id="PTHR44145">
    <property type="entry name" value="DNAJ HOMOLOG SUBFAMILY A MEMBER 3, MITOCHONDRIAL"/>
    <property type="match status" value="1"/>
</dbReference>
<dbReference type="Pfam" id="PF00226">
    <property type="entry name" value="DnaJ"/>
    <property type="match status" value="1"/>
</dbReference>
<name>A0A9E2KXE8_9FUSO</name>
<dbReference type="PROSITE" id="PS50076">
    <property type="entry name" value="DNAJ_2"/>
    <property type="match status" value="1"/>
</dbReference>
<keyword evidence="1" id="KW-0143">Chaperone</keyword>
<accession>A0A9E2KXE8</accession>
<keyword evidence="2" id="KW-0175">Coiled coil</keyword>
<dbReference type="CDD" id="cd06257">
    <property type="entry name" value="DnaJ"/>
    <property type="match status" value="1"/>
</dbReference>
<dbReference type="SUPFAM" id="SSF82185">
    <property type="entry name" value="Histone H3 K4-specific methyltransferase SET7/9 N-terminal domain"/>
    <property type="match status" value="2"/>
</dbReference>
<evidence type="ECO:0000256" key="2">
    <source>
        <dbReference type="SAM" id="Coils"/>
    </source>
</evidence>
<evidence type="ECO:0000256" key="1">
    <source>
        <dbReference type="ARBA" id="ARBA00023186"/>
    </source>
</evidence>
<evidence type="ECO:0000313" key="6">
    <source>
        <dbReference type="Proteomes" id="UP000724657"/>
    </source>
</evidence>
<reference evidence="5" key="1">
    <citation type="journal article" date="2021" name="PeerJ">
        <title>Extensive microbial diversity within the chicken gut microbiome revealed by metagenomics and culture.</title>
        <authorList>
            <person name="Gilroy R."/>
            <person name="Ravi A."/>
            <person name="Getino M."/>
            <person name="Pursley I."/>
            <person name="Horton D.L."/>
            <person name="Alikhan N.F."/>
            <person name="Baker D."/>
            <person name="Gharbi K."/>
            <person name="Hall N."/>
            <person name="Watson M."/>
            <person name="Adriaenssens E.M."/>
            <person name="Foster-Nyarko E."/>
            <person name="Jarju S."/>
            <person name="Secka A."/>
            <person name="Antonio M."/>
            <person name="Oren A."/>
            <person name="Chaudhuri R.R."/>
            <person name="La Ragione R."/>
            <person name="Hildebrand F."/>
            <person name="Pallen M.J."/>
        </authorList>
    </citation>
    <scope>NUCLEOTIDE SEQUENCE</scope>
    <source>
        <strain evidence="5">A6-441</strain>
    </source>
</reference>
<dbReference type="PRINTS" id="PR00625">
    <property type="entry name" value="JDOMAIN"/>
</dbReference>
<feature type="transmembrane region" description="Helical" evidence="3">
    <location>
        <begin position="814"/>
        <end position="831"/>
    </location>
</feature>
<feature type="coiled-coil region" evidence="2">
    <location>
        <begin position="586"/>
        <end position="658"/>
    </location>
</feature>
<protein>
    <submittedName>
        <fullName evidence="5">DnaJ domain-containing protein</fullName>
    </submittedName>
</protein>
<keyword evidence="3" id="KW-1133">Transmembrane helix</keyword>
<feature type="coiled-coil region" evidence="2">
    <location>
        <begin position="43"/>
        <end position="70"/>
    </location>
</feature>
<keyword evidence="3" id="KW-0472">Membrane</keyword>
<dbReference type="InterPro" id="IPR051938">
    <property type="entry name" value="Apopto_cytoskel_mod"/>
</dbReference>
<evidence type="ECO:0000256" key="3">
    <source>
        <dbReference type="SAM" id="Phobius"/>
    </source>
</evidence>
<dbReference type="PANTHER" id="PTHR44145:SF3">
    <property type="entry name" value="DNAJ HOMOLOG SUBFAMILY A MEMBER 3, MITOCHONDRIAL"/>
    <property type="match status" value="1"/>
</dbReference>
<dbReference type="SMART" id="SM00271">
    <property type="entry name" value="DnaJ"/>
    <property type="match status" value="1"/>
</dbReference>
<organism evidence="5 6">
    <name type="scientific">Candidatus Fusobacterium pullicola</name>
    <dbReference type="NCBI Taxonomy" id="2838601"/>
    <lineage>
        <taxon>Bacteria</taxon>
        <taxon>Fusobacteriati</taxon>
        <taxon>Fusobacteriota</taxon>
        <taxon>Fusobacteriia</taxon>
        <taxon>Fusobacteriales</taxon>
        <taxon>Fusobacteriaceae</taxon>
        <taxon>Fusobacterium</taxon>
    </lineage>
</organism>
<dbReference type="Gene3D" id="1.10.287.110">
    <property type="entry name" value="DnaJ domain"/>
    <property type="match status" value="1"/>
</dbReference>
<proteinExistence type="predicted"/>
<dbReference type="AlphaFoldDB" id="A0A9E2KXE8"/>
<dbReference type="Proteomes" id="UP000724657">
    <property type="component" value="Unassembled WGS sequence"/>
</dbReference>
<comment type="caution">
    <text evidence="5">The sequence shown here is derived from an EMBL/GenBank/DDBJ whole genome shotgun (WGS) entry which is preliminary data.</text>
</comment>
<sequence length="995" mass="118706">MDLSRAYEILKVNQNDDFEKIKKMYKELCKKYHPDLYQDENIKELTEEKLKEVNEAYEILEKYYNEEKNKPITEFFTELDSEGKELYFDKKTRKKITGKIFYVTLANGKGISEVKNGYREGLTTISYENGNDAYKKNYVEGIISGEVLTYTYGENHVYTKRECYLKGIKHGKEEYFSSTDLKYSKKIKEYKHGKEIDLSENNSIILKMEDIEVLYKDDYREGKAKLYYTDGVEEVKYIRGKITGFSTFYRDSGEIEKYYYSHGRKNKEVIKRLRSYPIEYIYNFKYKKDNKEYIVGIKNEEYIFYNCLRKIYNLKDEIIIDKINLKDSFYEYLALNESLLLEFSETLPLNEMNFSHAKANDTNFDLLKELEPVNLEDFARKIRARDIVFKFDDFNNEITSVYITNENIDNLIMNTEQKIVTLFLKEFYPECKNYSFYEIPAVLTTEYWISVFKEAIEKENISDELIEILNIILKDEVEVINLLNIYIGLKYKMYSFVMEAIENLKNLEEYDEYYLEEILEDIFKIKNIDDIEDFIMCLEYLLNHQKIEVDITQDNLMDLKYIYEQISNFIFEIEKNKIFISYKDEINNSIKELKLFNSKIKILEEEIDNERKKKMELKIQELENFLLNLKLNYSEINIEKDKNDIENIEKKIEFISELKNDELEIINKLGFIKKFSFDKKNIYSQQKEEIKKTLIEKSNSIKEDKKNRPLGTLIFTIIAGYLGIKNLGFLLGILTIVGTPIVLFFFYSDEDKKNQKELDELKNYEKKLNYIIDKLNNILKILEPFSNILYNDNIIEVQENLTEIKNIKPRSKKFKLIFLIILLFGIGYYLLKDNITNYLLISGFESIPKVTNEKILNQDIAIEITAYDNEKLENISKGYPIRYSSFKKKDKQFGKKYVYFMFFGKDGYTYRIACSREGILSMEVYAGSGNFLYYVIPDLEIPTNIFSYNIEDDEFKLLDFKNMSTFDRENVKAIKEILSIFKEFLKNDISYYERV</sequence>